<dbReference type="Proteomes" id="UP001344906">
    <property type="component" value="Unassembled WGS sequence"/>
</dbReference>
<dbReference type="EMBL" id="BSRI01000001">
    <property type="protein sequence ID" value="GLV55977.1"/>
    <property type="molecule type" value="Genomic_DNA"/>
</dbReference>
<name>A0ABQ6FQG8_9CHLR</name>
<gene>
    <name evidence="1" type="ORF">KDH_28210</name>
</gene>
<evidence type="ECO:0008006" key="3">
    <source>
        <dbReference type="Google" id="ProtNLM"/>
    </source>
</evidence>
<evidence type="ECO:0000313" key="1">
    <source>
        <dbReference type="EMBL" id="GLV55977.1"/>
    </source>
</evidence>
<reference evidence="1 2" key="1">
    <citation type="submission" date="2023-02" db="EMBL/GenBank/DDBJ databases">
        <title>Dictyobacter halimunensis sp. nov., a new member of the class Ktedonobacteria from forest soil in a geothermal area.</title>
        <authorList>
            <person name="Rachmania M.K."/>
            <person name="Ningsih F."/>
            <person name="Sakai Y."/>
            <person name="Yabe S."/>
            <person name="Yokota A."/>
            <person name="Sjamsuridzal W."/>
        </authorList>
    </citation>
    <scope>NUCLEOTIDE SEQUENCE [LARGE SCALE GENOMIC DNA]</scope>
    <source>
        <strain evidence="1 2">S3.2.2.5</strain>
    </source>
</reference>
<comment type="caution">
    <text evidence="1">The sequence shown here is derived from an EMBL/GenBank/DDBJ whole genome shotgun (WGS) entry which is preliminary data.</text>
</comment>
<keyword evidence="2" id="KW-1185">Reference proteome</keyword>
<sequence length="87" mass="10279">MHCPHCASATTKEQIRKTTLGYRTFRCSACKRLFNERTGTPFNFLEYPTDVVLLVVLWRLRYKLSLRDLAEIFLERGVTFTYEAVRE</sequence>
<accession>A0ABQ6FQG8</accession>
<evidence type="ECO:0000313" key="2">
    <source>
        <dbReference type="Proteomes" id="UP001344906"/>
    </source>
</evidence>
<protein>
    <recommendedName>
        <fullName evidence="3">InsA N-terminal domain-containing protein</fullName>
    </recommendedName>
</protein>
<organism evidence="1 2">
    <name type="scientific">Dictyobacter halimunensis</name>
    <dbReference type="NCBI Taxonomy" id="3026934"/>
    <lineage>
        <taxon>Bacteria</taxon>
        <taxon>Bacillati</taxon>
        <taxon>Chloroflexota</taxon>
        <taxon>Ktedonobacteria</taxon>
        <taxon>Ktedonobacterales</taxon>
        <taxon>Dictyobacteraceae</taxon>
        <taxon>Dictyobacter</taxon>
    </lineage>
</organism>
<proteinExistence type="predicted"/>